<dbReference type="Gramene" id="CMA079CT">
    <property type="protein sequence ID" value="CMA079CT"/>
    <property type="gene ID" value="CMA079C"/>
</dbReference>
<dbReference type="Gene3D" id="1.20.900.10">
    <property type="entry name" value="Dbl homology (DH) domain"/>
    <property type="match status" value="1"/>
</dbReference>
<dbReference type="GO" id="GO:0005085">
    <property type="term" value="F:guanyl-nucleotide exchange factor activity"/>
    <property type="evidence" value="ECO:0007669"/>
    <property type="project" value="InterPro"/>
</dbReference>
<evidence type="ECO:0000259" key="1">
    <source>
        <dbReference type="PROSITE" id="PS50010"/>
    </source>
</evidence>
<dbReference type="InterPro" id="IPR000219">
    <property type="entry name" value="DH_dom"/>
</dbReference>
<dbReference type="SUPFAM" id="SSF48065">
    <property type="entry name" value="DBL homology domain (DH-domain)"/>
    <property type="match status" value="1"/>
</dbReference>
<dbReference type="InterPro" id="IPR051092">
    <property type="entry name" value="FYVE_RhoGEF_PH"/>
</dbReference>
<dbReference type="InterPro" id="IPR035899">
    <property type="entry name" value="DBL_dom_sf"/>
</dbReference>
<organism evidence="2 3">
    <name type="scientific">Cyanidioschyzon merolae (strain NIES-3377 / 10D)</name>
    <name type="common">Unicellular red alga</name>
    <dbReference type="NCBI Taxonomy" id="280699"/>
    <lineage>
        <taxon>Eukaryota</taxon>
        <taxon>Rhodophyta</taxon>
        <taxon>Bangiophyceae</taxon>
        <taxon>Cyanidiales</taxon>
        <taxon>Cyanidiaceae</taxon>
        <taxon>Cyanidioschyzon</taxon>
    </lineage>
</organism>
<dbReference type="GO" id="GO:0005737">
    <property type="term" value="C:cytoplasm"/>
    <property type="evidence" value="ECO:0007669"/>
    <property type="project" value="TreeGrafter"/>
</dbReference>
<dbReference type="eggNOG" id="KOG3518">
    <property type="taxonomic scope" value="Eukaryota"/>
</dbReference>
<reference evidence="2 3" key="1">
    <citation type="journal article" date="2004" name="Nature">
        <title>Genome sequence of the ultrasmall unicellular red alga Cyanidioschyzon merolae 10D.</title>
        <authorList>
            <person name="Matsuzaki M."/>
            <person name="Misumi O."/>
            <person name="Shin-i T."/>
            <person name="Maruyama S."/>
            <person name="Takahara M."/>
            <person name="Miyagishima S."/>
            <person name="Mori T."/>
            <person name="Nishida K."/>
            <person name="Yagisawa F."/>
            <person name="Nishida K."/>
            <person name="Yoshida Y."/>
            <person name="Nishimura Y."/>
            <person name="Nakao S."/>
            <person name="Kobayashi T."/>
            <person name="Momoyama Y."/>
            <person name="Higashiyama T."/>
            <person name="Minoda A."/>
            <person name="Sano M."/>
            <person name="Nomoto H."/>
            <person name="Oishi K."/>
            <person name="Hayashi H."/>
            <person name="Ohta F."/>
            <person name="Nishizaka S."/>
            <person name="Haga S."/>
            <person name="Miura S."/>
            <person name="Morishita T."/>
            <person name="Kabeya Y."/>
            <person name="Terasawa K."/>
            <person name="Suzuki Y."/>
            <person name="Ishii Y."/>
            <person name="Asakawa S."/>
            <person name="Takano H."/>
            <person name="Ohta N."/>
            <person name="Kuroiwa H."/>
            <person name="Tanaka K."/>
            <person name="Shimizu N."/>
            <person name="Sugano S."/>
            <person name="Sato N."/>
            <person name="Nozaki H."/>
            <person name="Ogasawara N."/>
            <person name="Kohara Y."/>
            <person name="Kuroiwa T."/>
        </authorList>
    </citation>
    <scope>NUCLEOTIDE SEQUENCE [LARGE SCALE GENOMIC DNA]</scope>
    <source>
        <strain evidence="2 3">10D</strain>
    </source>
</reference>
<dbReference type="AlphaFoldDB" id="M1UN24"/>
<dbReference type="GeneID" id="16992169"/>
<dbReference type="HOGENOM" id="CLU_465699_0_0_1"/>
<dbReference type="PANTHER" id="PTHR12673:SF159">
    <property type="entry name" value="LD03170P"/>
    <property type="match status" value="1"/>
</dbReference>
<dbReference type="EMBL" id="AP006483">
    <property type="protein sequence ID" value="BAM78786.1"/>
    <property type="molecule type" value="Genomic_DNA"/>
</dbReference>
<dbReference type="PROSITE" id="PS50010">
    <property type="entry name" value="DH_2"/>
    <property type="match status" value="1"/>
</dbReference>
<dbReference type="Proteomes" id="UP000007014">
    <property type="component" value="Chromosome 1"/>
</dbReference>
<evidence type="ECO:0000313" key="2">
    <source>
        <dbReference type="EMBL" id="BAM78786.1"/>
    </source>
</evidence>
<dbReference type="STRING" id="280699.M1UN24"/>
<name>M1UN24_CYAM1</name>
<evidence type="ECO:0000313" key="3">
    <source>
        <dbReference type="Proteomes" id="UP000007014"/>
    </source>
</evidence>
<sequence>MEWRGVSQRLVQRVRVLACFQQTNYEFHSEKVGVQEHSKQRKQADYSNSSSPTNAKLQPECAAVWTPAHVELIETLWLESSDQNVPLNKQHLVGVYLAFYDPPSTLLPKLVLDVGHCFWRFQDGTSTLCITYYSDGSASAGTQCSSKPRYRPRGLVGLRDASPLAMLQPMNMHDSSTDTGNLIFAEKKQRSIILGTLVHEMLRSKAALSGVNERYVHAVYELVATEALYVADLQTILRAFLYPIRDAYKVGLLPLEYERQLIDSFSNTQVLAKVHEDLLQELSDCFREWQQTSMYNFGTPPEPKASATCPLDRVARVLLSKAFLFHLYSQYCSDFFERSERLEKMLRQAPVIRDFLHRCESSELCRGESLGSFLIKPVQRLTRYSLLLHKIRSEGSGRSCEQELTEAARRLGDIAELANKRQELADDSRKLAALCLECGGDQRVIAAGRRIIRMQNVAYFGGIQRGRLSHKKAREGRLVLFDDALMLVEPHTSRHGKGGYMIRWIVPLGRLTVRELHDHAGFSANNCIFLTGAETSDWLHAFEALVSPRDAGRTSWEENLSPPTHDAVEFWGARAGLRHQRRKAGQ</sequence>
<proteinExistence type="predicted"/>
<keyword evidence="3" id="KW-1185">Reference proteome</keyword>
<feature type="domain" description="DH" evidence="1">
    <location>
        <begin position="214"/>
        <end position="421"/>
    </location>
</feature>
<dbReference type="CDD" id="cd00160">
    <property type="entry name" value="RhoGEF"/>
    <property type="match status" value="1"/>
</dbReference>
<dbReference type="SMART" id="SM00325">
    <property type="entry name" value="RhoGEF"/>
    <property type="match status" value="1"/>
</dbReference>
<accession>M1UN24</accession>
<dbReference type="Pfam" id="PF00621">
    <property type="entry name" value="RhoGEF"/>
    <property type="match status" value="1"/>
</dbReference>
<protein>
    <submittedName>
        <fullName evidence="2">Similar to actin-binding protein frabin</fullName>
    </submittedName>
</protein>
<gene>
    <name evidence="2" type="ORF">CYME_CMA079C</name>
</gene>
<dbReference type="KEGG" id="cme:CYME_CMA079C"/>
<dbReference type="OrthoDB" id="1594986at2759"/>
<dbReference type="PANTHER" id="PTHR12673">
    <property type="entry name" value="FACIOGENITAL DYSPLASIA PROTEIN"/>
    <property type="match status" value="1"/>
</dbReference>
<dbReference type="RefSeq" id="XP_005535072.1">
    <property type="nucleotide sequence ID" value="XM_005535015.1"/>
</dbReference>
<reference evidence="2 3" key="2">
    <citation type="journal article" date="2007" name="BMC Biol.">
        <title>A 100%-complete sequence reveals unusually simple genomic features in the hot-spring red alga Cyanidioschyzon merolae.</title>
        <authorList>
            <person name="Nozaki H."/>
            <person name="Takano H."/>
            <person name="Misumi O."/>
            <person name="Terasawa K."/>
            <person name="Matsuzaki M."/>
            <person name="Maruyama S."/>
            <person name="Nishida K."/>
            <person name="Yagisawa F."/>
            <person name="Yoshida Y."/>
            <person name="Fujiwara T."/>
            <person name="Takio S."/>
            <person name="Tamura K."/>
            <person name="Chung S.J."/>
            <person name="Nakamura S."/>
            <person name="Kuroiwa H."/>
            <person name="Tanaka K."/>
            <person name="Sato N."/>
            <person name="Kuroiwa T."/>
        </authorList>
    </citation>
    <scope>NUCLEOTIDE SEQUENCE [LARGE SCALE GENOMIC DNA]</scope>
    <source>
        <strain evidence="2 3">10D</strain>
    </source>
</reference>